<dbReference type="InterPro" id="IPR006156">
    <property type="entry name" value="Dihydroneopterin_aldolase"/>
</dbReference>
<dbReference type="NCBIfam" id="TIGR00526">
    <property type="entry name" value="folB_dom"/>
    <property type="match status" value="1"/>
</dbReference>
<evidence type="ECO:0000256" key="3">
    <source>
        <dbReference type="ARBA" id="ARBA00005708"/>
    </source>
</evidence>
<evidence type="ECO:0000313" key="9">
    <source>
        <dbReference type="EMBL" id="KAF7505135.1"/>
    </source>
</evidence>
<sequence length="264" mass="29414">MDVNTVFLKDMPFMLSVGKDAWDRENKPQPVSITLRVNNVKSIHDAAASDDISQSLDYGKLYKSIQSKLGNPGGHDCLSDIAKQVLAAVEVPETSSSVEVDFPKAALRAEGGLRYTANWDKDPDVTNVHKTLQVLGIKCACIIGVNPHERREKQIVVVNLTFRSTFHTKEATGMEIALDHYHKIIEMVVKLIEGSSYQTVEALANLLCKQITMQWDISEVEASVEKPYAIPSIGAAGVCIRRRRSLYEKTDFWKAKAQQQPQQS</sequence>
<dbReference type="Pfam" id="PF02152">
    <property type="entry name" value="FolB"/>
    <property type="match status" value="2"/>
</dbReference>
<evidence type="ECO:0000256" key="1">
    <source>
        <dbReference type="ARBA" id="ARBA00001353"/>
    </source>
</evidence>
<name>A0A8H7E1C1_9EURO</name>
<dbReference type="Gene3D" id="3.30.1130.10">
    <property type="match status" value="2"/>
</dbReference>
<dbReference type="EC" id="4.1.2.25" evidence="4"/>
<comment type="caution">
    <text evidence="9">The sequence shown here is derived from an EMBL/GenBank/DDBJ whole genome shotgun (WGS) entry which is preliminary data.</text>
</comment>
<evidence type="ECO:0000256" key="6">
    <source>
        <dbReference type="ARBA" id="ARBA00023239"/>
    </source>
</evidence>
<organism evidence="9 10">
    <name type="scientific">Endocarpon pusillum</name>
    <dbReference type="NCBI Taxonomy" id="364733"/>
    <lineage>
        <taxon>Eukaryota</taxon>
        <taxon>Fungi</taxon>
        <taxon>Dikarya</taxon>
        <taxon>Ascomycota</taxon>
        <taxon>Pezizomycotina</taxon>
        <taxon>Eurotiomycetes</taxon>
        <taxon>Chaetothyriomycetidae</taxon>
        <taxon>Verrucariales</taxon>
        <taxon>Verrucariaceae</taxon>
        <taxon>Endocarpon</taxon>
    </lineage>
</organism>
<evidence type="ECO:0000256" key="2">
    <source>
        <dbReference type="ARBA" id="ARBA00005013"/>
    </source>
</evidence>
<evidence type="ECO:0000256" key="4">
    <source>
        <dbReference type="ARBA" id="ARBA00013043"/>
    </source>
</evidence>
<comment type="catalytic activity">
    <reaction evidence="1">
        <text>7,8-dihydroneopterin = 6-hydroxymethyl-7,8-dihydropterin + glycolaldehyde</text>
        <dbReference type="Rhea" id="RHEA:10540"/>
        <dbReference type="ChEBI" id="CHEBI:17001"/>
        <dbReference type="ChEBI" id="CHEBI:17071"/>
        <dbReference type="ChEBI" id="CHEBI:44841"/>
        <dbReference type="EC" id="4.1.2.25"/>
    </reaction>
</comment>
<keyword evidence="5" id="KW-0289">Folate biosynthesis</keyword>
<comment type="similarity">
    <text evidence="3">Belongs to the DHNA family.</text>
</comment>
<evidence type="ECO:0000256" key="5">
    <source>
        <dbReference type="ARBA" id="ARBA00022909"/>
    </source>
</evidence>
<dbReference type="OrthoDB" id="5425486at2759"/>
<dbReference type="SMART" id="SM00905">
    <property type="entry name" value="FolB"/>
    <property type="match status" value="2"/>
</dbReference>
<protein>
    <recommendedName>
        <fullName evidence="4">dihydroneopterin aldolase</fullName>
        <ecNumber evidence="4">4.1.2.25</ecNumber>
    </recommendedName>
    <alternativeName>
        <fullName evidence="7">7,8-dihydroneopterin aldolase</fullName>
    </alternativeName>
</protein>
<feature type="domain" description="Dihydroneopterin aldolase/epimerase" evidence="8">
    <location>
        <begin position="132"/>
        <end position="242"/>
    </location>
</feature>
<dbReference type="EMBL" id="JAACFV010000117">
    <property type="protein sequence ID" value="KAF7505135.1"/>
    <property type="molecule type" value="Genomic_DNA"/>
</dbReference>
<dbReference type="PANTHER" id="PTHR42844">
    <property type="entry name" value="DIHYDRONEOPTERIN ALDOLASE 1-RELATED"/>
    <property type="match status" value="1"/>
</dbReference>
<feature type="domain" description="Dihydroneopterin aldolase/epimerase" evidence="8">
    <location>
        <begin position="6"/>
        <end position="117"/>
    </location>
</feature>
<dbReference type="InterPro" id="IPR006157">
    <property type="entry name" value="FolB_dom"/>
</dbReference>
<dbReference type="GO" id="GO:0046656">
    <property type="term" value="P:folic acid biosynthetic process"/>
    <property type="evidence" value="ECO:0007669"/>
    <property type="project" value="UniProtKB-KW"/>
</dbReference>
<dbReference type="InterPro" id="IPR043133">
    <property type="entry name" value="GTP-CH-I_C/QueF"/>
</dbReference>
<accession>A0A8H7E1C1</accession>
<dbReference type="AlphaFoldDB" id="A0A8H7E1C1"/>
<comment type="pathway">
    <text evidence="2">Cofactor biosynthesis; tetrahydrofolate biosynthesis; 2-amino-4-hydroxy-6-hydroxymethyl-7,8-dihydropteridine diphosphate from 7,8-dihydroneopterin triphosphate: step 3/4.</text>
</comment>
<keyword evidence="10" id="KW-1185">Reference proteome</keyword>
<reference evidence="9" key="1">
    <citation type="submission" date="2020-02" db="EMBL/GenBank/DDBJ databases">
        <authorList>
            <person name="Palmer J.M."/>
        </authorList>
    </citation>
    <scope>NUCLEOTIDE SEQUENCE</scope>
    <source>
        <strain evidence="9">EPUS1.4</strain>
        <tissue evidence="9">Thallus</tissue>
    </source>
</reference>
<dbReference type="GO" id="GO:0004150">
    <property type="term" value="F:dihydroneopterin aldolase activity"/>
    <property type="evidence" value="ECO:0007669"/>
    <property type="project" value="UniProtKB-EC"/>
</dbReference>
<gene>
    <name evidence="9" type="ORF">GJ744_001201</name>
</gene>
<evidence type="ECO:0000259" key="8">
    <source>
        <dbReference type="SMART" id="SM00905"/>
    </source>
</evidence>
<proteinExistence type="inferred from homology"/>
<keyword evidence="6" id="KW-0456">Lyase</keyword>
<dbReference type="Proteomes" id="UP000606974">
    <property type="component" value="Unassembled WGS sequence"/>
</dbReference>
<dbReference type="SUPFAM" id="SSF55620">
    <property type="entry name" value="Tetrahydrobiopterin biosynthesis enzymes-like"/>
    <property type="match status" value="2"/>
</dbReference>
<dbReference type="GO" id="GO:0005737">
    <property type="term" value="C:cytoplasm"/>
    <property type="evidence" value="ECO:0007669"/>
    <property type="project" value="TreeGrafter"/>
</dbReference>
<evidence type="ECO:0000256" key="7">
    <source>
        <dbReference type="ARBA" id="ARBA00032903"/>
    </source>
</evidence>
<evidence type="ECO:0000313" key="10">
    <source>
        <dbReference type="Proteomes" id="UP000606974"/>
    </source>
</evidence>
<dbReference type="PANTHER" id="PTHR42844:SF1">
    <property type="entry name" value="DIHYDRONEOPTERIN ALDOLASE 1-RELATED"/>
    <property type="match status" value="1"/>
</dbReference>